<protein>
    <submittedName>
        <fullName evidence="1">TrfB</fullName>
    </submittedName>
</protein>
<proteinExistence type="predicted"/>
<sequence>MRLPLLSAPVKRPHFIQPAQCVDIENGRLKDLLHIRLELLDGANYNDPPAFANRSFNQVMHSSASNGWGGFASMGRLF</sequence>
<dbReference type="InterPro" id="IPR026473">
    <property type="entry name" value="PatB_AcyB_McaB"/>
</dbReference>
<dbReference type="AlphaFoldDB" id="A0A166XYE6"/>
<gene>
    <name evidence="1" type="primary">trfB</name>
</gene>
<reference evidence="1" key="1">
    <citation type="journal article" date="2016" name="Appl. Environ. Microbiol.">
        <title>Origin of chemical diversity in the Prochloron-tunicate symbiosis.</title>
        <authorList>
            <person name="Lin Z."/>
            <person name="Torres J.P."/>
            <person name="Tianero M.D."/>
            <person name="Kwan J.C."/>
            <person name="Schmidt E.W."/>
        </authorList>
    </citation>
    <scope>NUCLEOTIDE SEQUENCE</scope>
    <source>
        <strain evidence="1">L6</strain>
    </source>
</reference>
<accession>A0A166XYE6</accession>
<evidence type="ECO:0000313" key="1">
    <source>
        <dbReference type="EMBL" id="ANA85203.1"/>
    </source>
</evidence>
<dbReference type="EMBL" id="KX100577">
    <property type="protein sequence ID" value="ANA85203.1"/>
    <property type="molecule type" value="Genomic_DNA"/>
</dbReference>
<dbReference type="NCBIfam" id="TIGR04220">
    <property type="entry name" value="patB_acyB_mcaB"/>
    <property type="match status" value="1"/>
</dbReference>
<organism evidence="1">
    <name type="scientific">Prochloron sp. L6</name>
    <dbReference type="NCBI Taxonomy" id="1840487"/>
    <lineage>
        <taxon>Bacteria</taxon>
        <taxon>Bacillati</taxon>
        <taxon>Cyanobacteriota</taxon>
        <taxon>Cyanophyceae</taxon>
        <taxon>Oscillatoriophycideae</taxon>
        <taxon>Chroococcales</taxon>
        <taxon>Prochloraceae</taxon>
        <taxon>Prochloron</taxon>
    </lineage>
</organism>
<name>A0A166XYE6_9PROC</name>